<sequence length="170" mass="19142">MSTYVGKVGSCCNNYNYQSGMYLGPYLVQDMNADALKPRIKPYSGWASYKNVKSGQYNRQLCWNCSDFKGYPQTPGLYDLNIVDTPPAMPDYQAMAKADEYYQIYQAERMSNHPGSYGTDYVNYLNNECGALYPKRYVKGNWPDEQLIYTNTPANGCNTVTAGKPVCGSK</sequence>
<protein>
    <submittedName>
        <fullName evidence="1">Uncharacterized protein</fullName>
    </submittedName>
</protein>
<organism evidence="1">
    <name type="scientific">Marseillevirus LCMAC201</name>
    <dbReference type="NCBI Taxonomy" id="2506605"/>
    <lineage>
        <taxon>Viruses</taxon>
        <taxon>Varidnaviria</taxon>
        <taxon>Bamfordvirae</taxon>
        <taxon>Nucleocytoviricota</taxon>
        <taxon>Megaviricetes</taxon>
        <taxon>Pimascovirales</taxon>
        <taxon>Pimascovirales incertae sedis</taxon>
        <taxon>Marseilleviridae</taxon>
    </lineage>
</organism>
<proteinExistence type="predicted"/>
<evidence type="ECO:0000313" key="1">
    <source>
        <dbReference type="EMBL" id="QBK87593.1"/>
    </source>
</evidence>
<dbReference type="EMBL" id="MK500360">
    <property type="protein sequence ID" value="QBK87593.1"/>
    <property type="molecule type" value="Genomic_DNA"/>
</dbReference>
<gene>
    <name evidence="1" type="ORF">LCMAC201_05060</name>
</gene>
<name>A0A481YWE9_9VIRU</name>
<accession>A0A481YWE9</accession>
<reference evidence="1" key="1">
    <citation type="journal article" date="2019" name="MBio">
        <title>Virus Genomes from Deep Sea Sediments Expand the Ocean Megavirome and Support Independent Origins of Viral Gigantism.</title>
        <authorList>
            <person name="Backstrom D."/>
            <person name="Yutin N."/>
            <person name="Jorgensen S.L."/>
            <person name="Dharamshi J."/>
            <person name="Homa F."/>
            <person name="Zaremba-Niedwiedzka K."/>
            <person name="Spang A."/>
            <person name="Wolf Y.I."/>
            <person name="Koonin E.V."/>
            <person name="Ettema T.J."/>
        </authorList>
    </citation>
    <scope>NUCLEOTIDE SEQUENCE</scope>
</reference>